<evidence type="ECO:0000256" key="1">
    <source>
        <dbReference type="ARBA" id="ARBA00001935"/>
    </source>
</evidence>
<evidence type="ECO:0000313" key="19">
    <source>
        <dbReference type="RefSeq" id="XP_036368009.1"/>
    </source>
</evidence>
<keyword evidence="4" id="KW-0813">Transport</keyword>
<dbReference type="InterPro" id="IPR045087">
    <property type="entry name" value="Cu-oxidase_fam"/>
</dbReference>
<dbReference type="SUPFAM" id="SSF49503">
    <property type="entry name" value="Cupredoxins"/>
    <property type="match status" value="4"/>
</dbReference>
<dbReference type="GO" id="GO:0016491">
    <property type="term" value="F:oxidoreductase activity"/>
    <property type="evidence" value="ECO:0007669"/>
    <property type="project" value="UniProtKB-KW"/>
</dbReference>
<evidence type="ECO:0000256" key="9">
    <source>
        <dbReference type="ARBA" id="ARBA00022989"/>
    </source>
</evidence>
<keyword evidence="11" id="KW-0406">Ion transport</keyword>
<evidence type="ECO:0000313" key="18">
    <source>
        <dbReference type="Proteomes" id="UP000515154"/>
    </source>
</evidence>
<protein>
    <submittedName>
        <fullName evidence="19">Hephaestin-like protein</fullName>
    </submittedName>
</protein>
<dbReference type="Gene3D" id="2.60.40.420">
    <property type="entry name" value="Cupredoxins - blue copper proteins"/>
    <property type="match status" value="4"/>
</dbReference>
<feature type="domain" description="Plastocyanin-like" evidence="16">
    <location>
        <begin position="677"/>
        <end position="777"/>
    </location>
</feature>
<evidence type="ECO:0000256" key="13">
    <source>
        <dbReference type="ARBA" id="ARBA00023157"/>
    </source>
</evidence>
<keyword evidence="9" id="KW-1133">Transmembrane helix</keyword>
<evidence type="ECO:0000256" key="10">
    <source>
        <dbReference type="ARBA" id="ARBA00023002"/>
    </source>
</evidence>
<keyword evidence="13" id="KW-1015">Disulfide bond</keyword>
<keyword evidence="6" id="KW-0479">Metal-binding</keyword>
<comment type="subcellular location">
    <subcellularLocation>
        <location evidence="2">Membrane</location>
        <topology evidence="2">Single-pass membrane protein</topology>
    </subcellularLocation>
</comment>
<dbReference type="GO" id="GO:0005886">
    <property type="term" value="C:plasma membrane"/>
    <property type="evidence" value="ECO:0007669"/>
    <property type="project" value="TreeGrafter"/>
</dbReference>
<evidence type="ECO:0000259" key="16">
    <source>
        <dbReference type="Pfam" id="PF07731"/>
    </source>
</evidence>
<dbReference type="GO" id="GO:0005507">
    <property type="term" value="F:copper ion binding"/>
    <property type="evidence" value="ECO:0007669"/>
    <property type="project" value="InterPro"/>
</dbReference>
<organism evidence="18 19">
    <name type="scientific">Octopus sinensis</name>
    <name type="common">East Asian common octopus</name>
    <dbReference type="NCBI Taxonomy" id="2607531"/>
    <lineage>
        <taxon>Eukaryota</taxon>
        <taxon>Metazoa</taxon>
        <taxon>Spiralia</taxon>
        <taxon>Lophotrochozoa</taxon>
        <taxon>Mollusca</taxon>
        <taxon>Cephalopoda</taxon>
        <taxon>Coleoidea</taxon>
        <taxon>Octopodiformes</taxon>
        <taxon>Octopoda</taxon>
        <taxon>Incirrata</taxon>
        <taxon>Octopodidae</taxon>
        <taxon>Octopus</taxon>
    </lineage>
</organism>
<dbReference type="AlphaFoldDB" id="A0A7E6FJZ3"/>
<dbReference type="Proteomes" id="UP000515154">
    <property type="component" value="Linkage group LG22"/>
</dbReference>
<reference evidence="19" key="1">
    <citation type="submission" date="2025-08" db="UniProtKB">
        <authorList>
            <consortium name="RefSeq"/>
        </authorList>
    </citation>
    <scope>IDENTIFICATION</scope>
</reference>
<dbReference type="InterPro" id="IPR001117">
    <property type="entry name" value="Cu-oxidase_2nd"/>
</dbReference>
<evidence type="ECO:0000256" key="11">
    <source>
        <dbReference type="ARBA" id="ARBA00023065"/>
    </source>
</evidence>
<keyword evidence="18" id="KW-1185">Reference proteome</keyword>
<evidence type="ECO:0000256" key="4">
    <source>
        <dbReference type="ARBA" id="ARBA00022448"/>
    </source>
</evidence>
<evidence type="ECO:0000256" key="7">
    <source>
        <dbReference type="ARBA" id="ARBA00022729"/>
    </source>
</evidence>
<dbReference type="FunFam" id="2.60.40.420:FF:000002">
    <property type="entry name" value="Hephaestin like 1"/>
    <property type="match status" value="1"/>
</dbReference>
<evidence type="ECO:0000256" key="3">
    <source>
        <dbReference type="ARBA" id="ARBA00010609"/>
    </source>
</evidence>
<evidence type="ECO:0000256" key="5">
    <source>
        <dbReference type="ARBA" id="ARBA00022692"/>
    </source>
</evidence>
<dbReference type="Pfam" id="PF07732">
    <property type="entry name" value="Cu-oxidase_3"/>
    <property type="match status" value="1"/>
</dbReference>
<evidence type="ECO:0000259" key="17">
    <source>
        <dbReference type="Pfam" id="PF07732"/>
    </source>
</evidence>
<gene>
    <name evidence="19" type="primary">LOC115223140</name>
</gene>
<dbReference type="PANTHER" id="PTHR11709:SF504">
    <property type="entry name" value="PLASTOCYANIN-LIKE DOMAIN-CONTAINING PROTEIN"/>
    <property type="match status" value="1"/>
</dbReference>
<evidence type="ECO:0000259" key="15">
    <source>
        <dbReference type="Pfam" id="PF00394"/>
    </source>
</evidence>
<dbReference type="Pfam" id="PF00394">
    <property type="entry name" value="Cu-oxidase"/>
    <property type="match status" value="1"/>
</dbReference>
<dbReference type="PANTHER" id="PTHR11709">
    <property type="entry name" value="MULTI-COPPER OXIDASE"/>
    <property type="match status" value="1"/>
</dbReference>
<keyword evidence="10" id="KW-0560">Oxidoreductase</keyword>
<accession>A0A7E6FJZ3</accession>
<dbReference type="PROSITE" id="PS00080">
    <property type="entry name" value="MULTICOPPER_OXIDASE2"/>
    <property type="match status" value="1"/>
</dbReference>
<comment type="cofactor">
    <cofactor evidence="1">
        <name>Cu cation</name>
        <dbReference type="ChEBI" id="CHEBI:23378"/>
    </cofactor>
</comment>
<evidence type="ECO:0000256" key="14">
    <source>
        <dbReference type="ARBA" id="ARBA00023180"/>
    </source>
</evidence>
<comment type="similarity">
    <text evidence="3">Belongs to the multicopper oxidase family.</text>
</comment>
<dbReference type="InterPro" id="IPR033138">
    <property type="entry name" value="Cu_oxidase_CS"/>
</dbReference>
<dbReference type="Pfam" id="PF07731">
    <property type="entry name" value="Cu-oxidase_2"/>
    <property type="match status" value="1"/>
</dbReference>
<feature type="domain" description="Plastocyanin-like" evidence="15">
    <location>
        <begin position="278"/>
        <end position="402"/>
    </location>
</feature>
<dbReference type="PROSITE" id="PS00079">
    <property type="entry name" value="MULTICOPPER_OXIDASE1"/>
    <property type="match status" value="2"/>
</dbReference>
<keyword evidence="7" id="KW-0732">Signal</keyword>
<dbReference type="GO" id="GO:0006826">
    <property type="term" value="P:iron ion transport"/>
    <property type="evidence" value="ECO:0007669"/>
    <property type="project" value="TreeGrafter"/>
</dbReference>
<feature type="domain" description="Plastocyanin-like" evidence="17">
    <location>
        <begin position="511"/>
        <end position="584"/>
    </location>
</feature>
<dbReference type="InterPro" id="IPR011706">
    <property type="entry name" value="Cu-oxidase_C"/>
</dbReference>
<name>A0A7E6FJZ3_9MOLL</name>
<dbReference type="InterPro" id="IPR008972">
    <property type="entry name" value="Cupredoxin"/>
</dbReference>
<keyword evidence="5" id="KW-0812">Transmembrane</keyword>
<dbReference type="InterPro" id="IPR011707">
    <property type="entry name" value="Cu-oxidase-like_N"/>
</dbReference>
<keyword evidence="12" id="KW-0472">Membrane</keyword>
<keyword evidence="8" id="KW-0677">Repeat</keyword>
<sequence>MDSHGSYGPWLKTTILEVSVPWEDSSEEANEKKLGGSAESSNSYFLYADFPIFSFNSAFAAIIIRTLNNFSVHMAIMDTTIPAPNQRYTYCQSLKDMISISAQVYAAKPDRIGRRYKKALYFEYADRSYKTKVTRDKKETHLGFLGPVIRVKEGERVEVYLKNMASRPYSFVPHGTLYSKDLEGTFYRTKDHHQKHFDSEEVNGLLTQPGKTQLYVFEAPFLGTRDPSCKVFPYQSGVNFLRDMNSGLVGPIIICKKGATSFHNMVTVDKEFVLLFSVVDENVSWYLEDNIASYIRDKSTLDRMEEDFIRSNLLHVVNGYGYGNLPGLDMCVGDRVMWHMFNVGNEFDVHTIYFHGHSFHKHGVNSDAEELSPALSNSVIMDIDNPGKWAVVCRTGIHYQTGMQVLYNVKDCGYKHHHHLLQMGDFHWFPNHATTRYYYIAAVEVQWEFAPLKRGIITGEEITDPDSEGYVYVRKTGNYIGSVYKKAVYREFTDETFTKMVHRGERDIHLDLLGPMIKGEIGDTIKVVFKNKASRPYSMHPQGVRYTKQNEGQIYLDGYPNKKSGQVAPGDTFIYTWQVTKSSGPGAGQSNCIPWIYYSSAEPIRDPYSGLIGPLVVCRKGYLDHSDKRNDVDREFALLFIIIDENQSWYLSENIAAHTNVRDNTTLLADPEFYQSNLMFTINGRIYGNNRGLVMKTHERIAWYIMSHGGDKDVHTAHFHGQTYLQRFDGLHKGDVLEVSADTAKTVEIKAENPGKWILHCHVNEHIIGGMETAYTVLAPGEHL</sequence>
<evidence type="ECO:0000256" key="12">
    <source>
        <dbReference type="ARBA" id="ARBA00023136"/>
    </source>
</evidence>
<evidence type="ECO:0000256" key="2">
    <source>
        <dbReference type="ARBA" id="ARBA00004167"/>
    </source>
</evidence>
<dbReference type="InterPro" id="IPR002355">
    <property type="entry name" value="Cu_oxidase_Cu_BS"/>
</dbReference>
<evidence type="ECO:0000256" key="6">
    <source>
        <dbReference type="ARBA" id="ARBA00022723"/>
    </source>
</evidence>
<dbReference type="RefSeq" id="XP_036368009.1">
    <property type="nucleotide sequence ID" value="XM_036512116.1"/>
</dbReference>
<keyword evidence="14" id="KW-0325">Glycoprotein</keyword>
<proteinExistence type="inferred from homology"/>
<dbReference type="KEGG" id="osn:115223140"/>
<evidence type="ECO:0000256" key="8">
    <source>
        <dbReference type="ARBA" id="ARBA00022737"/>
    </source>
</evidence>